<dbReference type="Pfam" id="PF03573">
    <property type="entry name" value="OprD"/>
    <property type="match status" value="1"/>
</dbReference>
<evidence type="ECO:0000256" key="2">
    <source>
        <dbReference type="ARBA" id="ARBA00022448"/>
    </source>
</evidence>
<gene>
    <name evidence="4" type="ORF">HELGO_WM2950</name>
</gene>
<sequence length="474" mass="54194">MTLFIVLEAEDGLCKHGLKCNMIHFHKESPEDVSSLEEMFSEGMFYGRLRFNSFGFKWENEIDNRRKNHAIAGMGTSFHYRSAYLNGFGFGVGVYTTQALGSLEATDVHIYKAGKDLLSRYNALHQNKNTLNTIAQGYLEYTFDDHTLKAGRQTFESYLTASNDTKMIPNSFEGLTYYSKSLYGTSLKLGYLTKQKLRDHTDFHHVLAYGDDSLDAYARYSENDDAAMHRGLTSSKLEDLGIRDKLMIVEMKNNSFRNLSLLLNYTSVPDLVSSGMLEAHYRLDIENWTIVPGVRYMKQLDNGAGKIGGANIKTLTTGYTNPDSVDTQMYGLRVDVIQDNFKLRFGHTQVEDRGDIIAPWRGFPTTGFTRAMGQYNWYANTKSYMVQLDYEFEHIPNFKVLSRFVLQDFDNHKEGVPSDSSVFTLDFAKTFLDKSLYVKTRYAHVVGNTMVTPSGFEKLNPSYDELRMEINYLF</sequence>
<dbReference type="EMBL" id="CACVAS010000036">
    <property type="protein sequence ID" value="CAA6805047.1"/>
    <property type="molecule type" value="Genomic_DNA"/>
</dbReference>
<dbReference type="PANTHER" id="PTHR34596">
    <property type="entry name" value="CHITOPORIN"/>
    <property type="match status" value="1"/>
</dbReference>
<evidence type="ECO:0000256" key="1">
    <source>
        <dbReference type="ARBA" id="ARBA00009075"/>
    </source>
</evidence>
<dbReference type="Gene3D" id="2.40.160.10">
    <property type="entry name" value="Porin"/>
    <property type="match status" value="1"/>
</dbReference>
<keyword evidence="2" id="KW-0813">Transport</keyword>
<evidence type="ECO:0000256" key="3">
    <source>
        <dbReference type="ARBA" id="ARBA00022729"/>
    </source>
</evidence>
<dbReference type="GO" id="GO:0015288">
    <property type="term" value="F:porin activity"/>
    <property type="evidence" value="ECO:0007669"/>
    <property type="project" value="TreeGrafter"/>
</dbReference>
<name>A0A6S6SPZ7_9BACT</name>
<dbReference type="GO" id="GO:0016020">
    <property type="term" value="C:membrane"/>
    <property type="evidence" value="ECO:0007669"/>
    <property type="project" value="InterPro"/>
</dbReference>
<dbReference type="PANTHER" id="PTHR34596:SF2">
    <property type="entry name" value="CHITOPORIN"/>
    <property type="match status" value="1"/>
</dbReference>
<accession>A0A6S6SPZ7</accession>
<comment type="similarity">
    <text evidence="1">Belongs to the outer membrane porin (Opr) (TC 1.B.25) family.</text>
</comment>
<proteinExistence type="inferred from homology"/>
<keyword evidence="3" id="KW-0732">Signal</keyword>
<dbReference type="InterPro" id="IPR005318">
    <property type="entry name" value="OM_porin_bac"/>
</dbReference>
<evidence type="ECO:0008006" key="5">
    <source>
        <dbReference type="Google" id="ProtNLM"/>
    </source>
</evidence>
<reference evidence="4" key="1">
    <citation type="submission" date="2020-01" db="EMBL/GenBank/DDBJ databases">
        <authorList>
            <person name="Meier V. D."/>
            <person name="Meier V D."/>
        </authorList>
    </citation>
    <scope>NUCLEOTIDE SEQUENCE</scope>
    <source>
        <strain evidence="4">HLG_WM_MAG_01</strain>
    </source>
</reference>
<organism evidence="4">
    <name type="scientific">uncultured Sulfurovum sp</name>
    <dbReference type="NCBI Taxonomy" id="269237"/>
    <lineage>
        <taxon>Bacteria</taxon>
        <taxon>Pseudomonadati</taxon>
        <taxon>Campylobacterota</taxon>
        <taxon>Epsilonproteobacteria</taxon>
        <taxon>Campylobacterales</taxon>
        <taxon>Sulfurovaceae</taxon>
        <taxon>Sulfurovum</taxon>
        <taxon>environmental samples</taxon>
    </lineage>
</organism>
<dbReference type="AlphaFoldDB" id="A0A6S6SPZ7"/>
<evidence type="ECO:0000313" key="4">
    <source>
        <dbReference type="EMBL" id="CAA6805047.1"/>
    </source>
</evidence>
<dbReference type="InterPro" id="IPR023614">
    <property type="entry name" value="Porin_dom_sf"/>
</dbReference>
<protein>
    <recommendedName>
        <fullName evidence="5">Outer membrane porin, OprD family</fullName>
    </recommendedName>
</protein>